<keyword evidence="3" id="KW-1185">Reference proteome</keyword>
<dbReference type="Proteomes" id="UP000092666">
    <property type="component" value="Unassembled WGS sequence"/>
</dbReference>
<feature type="compositionally biased region" description="Pro residues" evidence="1">
    <location>
        <begin position="1"/>
        <end position="24"/>
    </location>
</feature>
<evidence type="ECO:0000256" key="1">
    <source>
        <dbReference type="SAM" id="MobiDB-lite"/>
    </source>
</evidence>
<sequence length="842" mass="88686">MSNSSSPPPPPSPPTASDPPPPTYAPSQPQILVTPLPDAASFFWGRTVQGEIYVKGLGEGRGSRIGIVDRLSVQLHLTNHLPRHPTLSLHEFPPQILYPPTSSTNISSSTPSSTDVPFSTAHRFSIQLPSCLNQGPAALGASEWTFASESGPSRRPLPGTLNLSPYERGEVRWSLQVTLVLPSGQTVVEEVRVEGTPQEAASEHSTLSPAGDGVDPDTSRTEVEERLQQGGVLARLLIDQDTPRLGDLLRLGVEIRPQERKKTGVAGLSAQPNPAETLRPLRRVRVELFRKITIHLNAQPSSQASSSSSSQPGNQSTIEHLTLLHASGKSLRYPGSGRVHPPLRVLFTVPTAQSGIVAEQTWGEITAITPYHHTIFFLRVTVGFGEPSSALNDWTLQREIRIRPKKWSEPTQVLVERGLEPALGNSIDEHGAVCTVEGLHEGQIRGGSDVERQGSWSEEDMRREAYRQKGRDVVGATGTFRPFTSSASDDLPPPFEGHHHNDPISTGEPGPSTSGTASASGSATGITLPTFLESEEQARTGELPVLGGEVVRSERLVPVCFEEPELGLEPGPGEEGFDRANWVGRRGSLGGELGTWIEYDGYETFSMAPPTLAASYGVGGSMDPPQEGDEANNVVDGMVARLGLDMEIDGEGGSVGPGSVGRGTGLQLMEQLGLGEGTRVVDLQDDLPPGIDEPSLPALPDFHAHPPSHPRGHTHPTYSPPPATHSPELPSHDPPSFDASQAASAVGGVATSHPRSASLGPLPPVTPSTGSPGIGSIGVPSAGAGAGVVASGVGSGVGARRPSRHAIDADVDVAVVVGGHEHHEAPPGYERAGGEAGLPPYS</sequence>
<name>A0A1B9H2Y9_9TREE</name>
<feature type="region of interest" description="Disordered" evidence="1">
    <location>
        <begin position="681"/>
        <end position="778"/>
    </location>
</feature>
<dbReference type="OrthoDB" id="2574480at2759"/>
<feature type="compositionally biased region" description="Low complexity" evidence="1">
    <location>
        <begin position="739"/>
        <end position="750"/>
    </location>
</feature>
<feature type="region of interest" description="Disordered" evidence="1">
    <location>
        <begin position="821"/>
        <end position="842"/>
    </location>
</feature>
<protein>
    <submittedName>
        <fullName evidence="2">Uncharacterized protein</fullName>
    </submittedName>
</protein>
<feature type="region of interest" description="Disordered" evidence="1">
    <location>
        <begin position="1"/>
        <end position="30"/>
    </location>
</feature>
<dbReference type="AlphaFoldDB" id="A0A1B9H2Y9"/>
<reference evidence="2 3" key="1">
    <citation type="submission" date="2013-07" db="EMBL/GenBank/DDBJ databases">
        <title>The Genome Sequence of Cryptococcus heveanensis BCC8398.</title>
        <authorList>
            <consortium name="The Broad Institute Genome Sequencing Platform"/>
            <person name="Cuomo C."/>
            <person name="Litvintseva A."/>
            <person name="Chen Y."/>
            <person name="Heitman J."/>
            <person name="Sun S."/>
            <person name="Springer D."/>
            <person name="Dromer F."/>
            <person name="Young S.K."/>
            <person name="Zeng Q."/>
            <person name="Gargeya S."/>
            <person name="Fitzgerald M."/>
            <person name="Abouelleil A."/>
            <person name="Alvarado L."/>
            <person name="Berlin A.M."/>
            <person name="Chapman S.B."/>
            <person name="Dewar J."/>
            <person name="Goldberg J."/>
            <person name="Griggs A."/>
            <person name="Gujja S."/>
            <person name="Hansen M."/>
            <person name="Howarth C."/>
            <person name="Imamovic A."/>
            <person name="Larimer J."/>
            <person name="McCowan C."/>
            <person name="Murphy C."/>
            <person name="Pearson M."/>
            <person name="Priest M."/>
            <person name="Roberts A."/>
            <person name="Saif S."/>
            <person name="Shea T."/>
            <person name="Sykes S."/>
            <person name="Wortman J."/>
            <person name="Nusbaum C."/>
            <person name="Birren B."/>
        </authorList>
    </citation>
    <scope>NUCLEOTIDE SEQUENCE [LARGE SCALE GENOMIC DNA]</scope>
    <source>
        <strain evidence="2 3">BCC8398</strain>
    </source>
</reference>
<gene>
    <name evidence="2" type="ORF">I316_00759</name>
</gene>
<feature type="compositionally biased region" description="Low complexity" evidence="1">
    <location>
        <begin position="512"/>
        <end position="524"/>
    </location>
</feature>
<feature type="region of interest" description="Disordered" evidence="1">
    <location>
        <begin position="194"/>
        <end position="222"/>
    </location>
</feature>
<reference evidence="3" key="2">
    <citation type="submission" date="2013-12" db="EMBL/GenBank/DDBJ databases">
        <title>Evolution of pathogenesis and genome organization in the Tremellales.</title>
        <authorList>
            <person name="Cuomo C."/>
            <person name="Litvintseva A."/>
            <person name="Heitman J."/>
            <person name="Chen Y."/>
            <person name="Sun S."/>
            <person name="Springer D."/>
            <person name="Dromer F."/>
            <person name="Young S."/>
            <person name="Zeng Q."/>
            <person name="Chapman S."/>
            <person name="Gujja S."/>
            <person name="Saif S."/>
            <person name="Birren B."/>
        </authorList>
    </citation>
    <scope>NUCLEOTIDE SEQUENCE [LARGE SCALE GENOMIC DNA]</scope>
    <source>
        <strain evidence="3">BCC8398</strain>
    </source>
</reference>
<evidence type="ECO:0000313" key="2">
    <source>
        <dbReference type="EMBL" id="OCF37632.1"/>
    </source>
</evidence>
<feature type="region of interest" description="Disordered" evidence="1">
    <location>
        <begin position="476"/>
        <end position="524"/>
    </location>
</feature>
<evidence type="ECO:0000313" key="3">
    <source>
        <dbReference type="Proteomes" id="UP000092666"/>
    </source>
</evidence>
<organism evidence="2 3">
    <name type="scientific">Kwoniella heveanensis BCC8398</name>
    <dbReference type="NCBI Taxonomy" id="1296120"/>
    <lineage>
        <taxon>Eukaryota</taxon>
        <taxon>Fungi</taxon>
        <taxon>Dikarya</taxon>
        <taxon>Basidiomycota</taxon>
        <taxon>Agaricomycotina</taxon>
        <taxon>Tremellomycetes</taxon>
        <taxon>Tremellales</taxon>
        <taxon>Cryptococcaceae</taxon>
        <taxon>Kwoniella</taxon>
    </lineage>
</organism>
<dbReference type="EMBL" id="KV700122">
    <property type="protein sequence ID" value="OCF37632.1"/>
    <property type="molecule type" value="Genomic_DNA"/>
</dbReference>
<proteinExistence type="predicted"/>
<accession>A0A1B9H2Y9</accession>